<dbReference type="Proteomes" id="UP000515955">
    <property type="component" value="Chromosome"/>
</dbReference>
<dbReference type="RefSeq" id="WP_187541428.1">
    <property type="nucleotide sequence ID" value="NZ_CP060717.1"/>
</dbReference>
<sequence length="45" mass="4835">MAEQPEHLTGTEAREGTGPSSMRYVLFGGLVLVVVIFAVILFAAR</sequence>
<feature type="region of interest" description="Disordered" evidence="1">
    <location>
        <begin position="1"/>
        <end position="20"/>
    </location>
</feature>
<evidence type="ECO:0000256" key="1">
    <source>
        <dbReference type="SAM" id="MobiDB-lite"/>
    </source>
</evidence>
<evidence type="ECO:0000313" key="4">
    <source>
        <dbReference type="Proteomes" id="UP000515955"/>
    </source>
</evidence>
<evidence type="ECO:0000256" key="2">
    <source>
        <dbReference type="SAM" id="Phobius"/>
    </source>
</evidence>
<proteinExistence type="predicted"/>
<dbReference type="AlphaFoldDB" id="A0A7G9S9A3"/>
<dbReference type="EMBL" id="CP060717">
    <property type="protein sequence ID" value="QNN64428.1"/>
    <property type="molecule type" value="Genomic_DNA"/>
</dbReference>
<keyword evidence="2" id="KW-0812">Transmembrane</keyword>
<feature type="transmembrane region" description="Helical" evidence="2">
    <location>
        <begin position="24"/>
        <end position="44"/>
    </location>
</feature>
<evidence type="ECO:0000313" key="3">
    <source>
        <dbReference type="EMBL" id="QNN64428.1"/>
    </source>
</evidence>
<keyword evidence="4" id="KW-1185">Reference proteome</keyword>
<keyword evidence="2" id="KW-1133">Transmembrane helix</keyword>
<name>A0A7G9S9A3_9SPHN</name>
<dbReference type="KEGG" id="srhi:H9L12_08830"/>
<accession>A0A7G9S9A3</accession>
<reference evidence="3 4" key="1">
    <citation type="submission" date="2020-08" db="EMBL/GenBank/DDBJ databases">
        <title>Genome sequence of Sphingomonas rhizophila KACC 19189T.</title>
        <authorList>
            <person name="Hyun D.-W."/>
            <person name="Bae J.-W."/>
        </authorList>
    </citation>
    <scope>NUCLEOTIDE SEQUENCE [LARGE SCALE GENOMIC DNA]</scope>
    <source>
        <strain evidence="3 4">KACC 19189</strain>
    </source>
</reference>
<keyword evidence="2" id="KW-0472">Membrane</keyword>
<protein>
    <submittedName>
        <fullName evidence="3">Uncharacterized protein</fullName>
    </submittedName>
</protein>
<organism evidence="3 4">
    <name type="scientific">Sphingomonas rhizophila</name>
    <dbReference type="NCBI Taxonomy" id="2071607"/>
    <lineage>
        <taxon>Bacteria</taxon>
        <taxon>Pseudomonadati</taxon>
        <taxon>Pseudomonadota</taxon>
        <taxon>Alphaproteobacteria</taxon>
        <taxon>Sphingomonadales</taxon>
        <taxon>Sphingomonadaceae</taxon>
        <taxon>Sphingomonas</taxon>
    </lineage>
</organism>
<gene>
    <name evidence="3" type="ORF">H9L12_08830</name>
</gene>